<dbReference type="EMBL" id="JANDBC010000001">
    <property type="protein sequence ID" value="MCP9289982.1"/>
    <property type="molecule type" value="Genomic_DNA"/>
</dbReference>
<protein>
    <recommendedName>
        <fullName evidence="4">Tail tape measure protein</fullName>
    </recommendedName>
</protein>
<evidence type="ECO:0000313" key="2">
    <source>
        <dbReference type="EMBL" id="MCP9289982.1"/>
    </source>
</evidence>
<accession>A0A9X2L0K4</accession>
<dbReference type="AlphaFoldDB" id="A0A9X2L0K4"/>
<feature type="coiled-coil region" evidence="1">
    <location>
        <begin position="377"/>
        <end position="408"/>
    </location>
</feature>
<evidence type="ECO:0000256" key="1">
    <source>
        <dbReference type="SAM" id="Coils"/>
    </source>
</evidence>
<name>A0A9X2L0K4_9BACT</name>
<organism evidence="2 3">
    <name type="scientific">Gracilimonas sediminicola</name>
    <dbReference type="NCBI Taxonomy" id="2952158"/>
    <lineage>
        <taxon>Bacteria</taxon>
        <taxon>Pseudomonadati</taxon>
        <taxon>Balneolota</taxon>
        <taxon>Balneolia</taxon>
        <taxon>Balneolales</taxon>
        <taxon>Balneolaceae</taxon>
        <taxon>Gracilimonas</taxon>
    </lineage>
</organism>
<dbReference type="RefSeq" id="WP_255131629.1">
    <property type="nucleotide sequence ID" value="NZ_JANDBC010000001.1"/>
</dbReference>
<gene>
    <name evidence="2" type="ORF">NM125_00150</name>
</gene>
<comment type="caution">
    <text evidence="2">The sequence shown here is derived from an EMBL/GenBank/DDBJ whole genome shotgun (WGS) entry which is preliminary data.</text>
</comment>
<keyword evidence="3" id="KW-1185">Reference proteome</keyword>
<reference evidence="2" key="1">
    <citation type="submission" date="2022-06" db="EMBL/GenBank/DDBJ databases">
        <title>Gracilimonas sp. CAU 1638 isolated from sea sediment.</title>
        <authorList>
            <person name="Kim W."/>
        </authorList>
    </citation>
    <scope>NUCLEOTIDE SEQUENCE</scope>
    <source>
        <strain evidence="2">CAU 1638</strain>
    </source>
</reference>
<proteinExistence type="predicted"/>
<dbReference type="Proteomes" id="UP001139125">
    <property type="component" value="Unassembled WGS sequence"/>
</dbReference>
<evidence type="ECO:0008006" key="4">
    <source>
        <dbReference type="Google" id="ProtNLM"/>
    </source>
</evidence>
<sequence length="819" mass="88523">MARESVRLQLILEGKDAKRTIAAIEREFGSLERAGVKATGRIDDGLKKNTRSTQGLSKTVRAGLGAAFAAAGAIGVRELTQLAQKTFDVASAVEETEAKFRTSLGDNVQQATEFVNEYANALGLTARQGKDVIANQTNVARGLGFVGDEASDLAFEVTALAGDLASFNNIPIERTLQAIQGGLVGEREALKSLGIVVRETDVQERALLNTRKESAENLTAQEKALASFQLITERAGAAVGDLDRTLDSPANKARRLGAEIRQLRDEMAVGLLNSFDGVIDSGLSLVDVFDKIINGSPVDQIKEEQVQLNQLVAQIQDTNMGEQERLSLLTELNQAYPDLLKNLDLETVSNQDLADALAEANKEYQNRLLIQGQLQPLIEAEARLNKAQEENERRRASLINRIADLRLNEADALQRLNAEIDINGSSTQELGRFLTEVSLAIKENISLEQARERILNSVTGSNQFAKIATVELNNATQNYNDAVAETEKRLLASGFSQERVNEILSEFKDTTTDATSTQKKYNDSFADFRFQLRNAINSYNEFKSDLEQEINLPDDSPILGGDVGLFGDDLGLTLNTDEIQTEFNNIEGSVGSLRDQIILLQQAQLLATDPAVYQALQEEIDALNDEMVAITGQAVDSGQGLMNLANTIGAIFERAALQGQNLGDVLEGIIKQLAARAFVTGLGALLTGGASLAGTTLLGKIFGFAGGVTNFKGGPALVGEEGPELVTLPRGSNVITNENTQRLLSAANRMSVPNVSSLANNVAQTSVNNITQKIDINDMTAAVEQALSKWNLSASTKVSKGDIWVSYELEKKEREDIGI</sequence>
<keyword evidence="1" id="KW-0175">Coiled coil</keyword>
<evidence type="ECO:0000313" key="3">
    <source>
        <dbReference type="Proteomes" id="UP001139125"/>
    </source>
</evidence>